<feature type="transmembrane region" description="Helical" evidence="5">
    <location>
        <begin position="74"/>
        <end position="92"/>
    </location>
</feature>
<dbReference type="STRING" id="573501.SAMN04487999_2469"/>
<gene>
    <name evidence="7" type="ORF">DSM01_1745</name>
    <name evidence="8" type="ORF">SAMN04487999_2469</name>
</gene>
<keyword evidence="2 5" id="KW-0812">Transmembrane</keyword>
<dbReference type="Proteomes" id="UP000184240">
    <property type="component" value="Unassembled WGS sequence"/>
</dbReference>
<protein>
    <submittedName>
        <fullName evidence="8">DoxX-like family protein</fullName>
    </submittedName>
    <submittedName>
        <fullName evidence="7">DoxX-like protein</fullName>
    </submittedName>
</protein>
<organism evidence="8 9">
    <name type="scientific">Leeuwenhoekiella palythoae</name>
    <dbReference type="NCBI Taxonomy" id="573501"/>
    <lineage>
        <taxon>Bacteria</taxon>
        <taxon>Pseudomonadati</taxon>
        <taxon>Bacteroidota</taxon>
        <taxon>Flavobacteriia</taxon>
        <taxon>Flavobacteriales</taxon>
        <taxon>Flavobacteriaceae</taxon>
        <taxon>Leeuwenhoekiella</taxon>
    </lineage>
</organism>
<evidence type="ECO:0000256" key="5">
    <source>
        <dbReference type="SAM" id="Phobius"/>
    </source>
</evidence>
<reference evidence="7 10" key="3">
    <citation type="submission" date="2018-07" db="EMBL/GenBank/DDBJ databases">
        <title>Leeuwenhoekiella genomics.</title>
        <authorList>
            <person name="Tahon G."/>
            <person name="Willems A."/>
        </authorList>
    </citation>
    <scope>NUCLEOTIDE SEQUENCE [LARGE SCALE GENOMIC DNA]</scope>
    <source>
        <strain evidence="7 10">LMG 24856</strain>
    </source>
</reference>
<evidence type="ECO:0000259" key="6">
    <source>
        <dbReference type="Pfam" id="PF07291"/>
    </source>
</evidence>
<dbReference type="GO" id="GO:0016020">
    <property type="term" value="C:membrane"/>
    <property type="evidence" value="ECO:0007669"/>
    <property type="project" value="UniProtKB-SubCell"/>
</dbReference>
<dbReference type="OrthoDB" id="8161897at2"/>
<sequence length="126" mass="14336">MKSKILFIISVLFGLLFINSGLNKFFNYMPLPEDMSPEMLELFNAFTTIGWLMPLIAIVEIIAGILVMFKPTRALGAIMLFPILVGILLLHLLNEPSGLLMAIVFFALDIWFLFESRNKLKPLFNK</sequence>
<evidence type="ECO:0000256" key="2">
    <source>
        <dbReference type="ARBA" id="ARBA00022692"/>
    </source>
</evidence>
<dbReference type="Proteomes" id="UP000290037">
    <property type="component" value="Unassembled WGS sequence"/>
</dbReference>
<keyword evidence="3 5" id="KW-1133">Transmembrane helix</keyword>
<dbReference type="EMBL" id="FQXT01000004">
    <property type="protein sequence ID" value="SHI16737.1"/>
    <property type="molecule type" value="Genomic_DNA"/>
</dbReference>
<dbReference type="Pfam" id="PF07291">
    <property type="entry name" value="MauE"/>
    <property type="match status" value="1"/>
</dbReference>
<dbReference type="AlphaFoldDB" id="A0A1M5YXI9"/>
<accession>A0A1M5YXI9</accession>
<comment type="subcellular location">
    <subcellularLocation>
        <location evidence="1">Membrane</location>
        <topology evidence="1">Multi-pass membrane protein</topology>
    </subcellularLocation>
</comment>
<keyword evidence="4 5" id="KW-0472">Membrane</keyword>
<dbReference type="GO" id="GO:0030416">
    <property type="term" value="P:methylamine metabolic process"/>
    <property type="evidence" value="ECO:0007669"/>
    <property type="project" value="InterPro"/>
</dbReference>
<keyword evidence="10" id="KW-1185">Reference proteome</keyword>
<feature type="domain" description="Methylamine utilisation protein MauE" evidence="6">
    <location>
        <begin position="3"/>
        <end position="90"/>
    </location>
</feature>
<evidence type="ECO:0000313" key="10">
    <source>
        <dbReference type="Proteomes" id="UP000290037"/>
    </source>
</evidence>
<evidence type="ECO:0000313" key="7">
    <source>
        <dbReference type="EMBL" id="RXG29643.1"/>
    </source>
</evidence>
<dbReference type="EMBL" id="QOVN01000003">
    <property type="protein sequence ID" value="RXG29643.1"/>
    <property type="molecule type" value="Genomic_DNA"/>
</dbReference>
<evidence type="ECO:0000256" key="3">
    <source>
        <dbReference type="ARBA" id="ARBA00022989"/>
    </source>
</evidence>
<dbReference type="InterPro" id="IPR009908">
    <property type="entry name" value="Methylamine_util_MauE"/>
</dbReference>
<evidence type="ECO:0000256" key="1">
    <source>
        <dbReference type="ARBA" id="ARBA00004141"/>
    </source>
</evidence>
<evidence type="ECO:0000256" key="4">
    <source>
        <dbReference type="ARBA" id="ARBA00023136"/>
    </source>
</evidence>
<dbReference type="RefSeq" id="WP_072983466.1">
    <property type="nucleotide sequence ID" value="NZ_CAXPJH010000004.1"/>
</dbReference>
<name>A0A1M5YXI9_9FLAO</name>
<evidence type="ECO:0000313" key="9">
    <source>
        <dbReference type="Proteomes" id="UP000184240"/>
    </source>
</evidence>
<feature type="transmembrane region" description="Helical" evidence="5">
    <location>
        <begin position="45"/>
        <end position="67"/>
    </location>
</feature>
<reference evidence="9" key="2">
    <citation type="submission" date="2016-11" db="EMBL/GenBank/DDBJ databases">
        <authorList>
            <person name="Varghese N."/>
            <person name="Submissions S."/>
        </authorList>
    </citation>
    <scope>NUCLEOTIDE SEQUENCE [LARGE SCALE GENOMIC DNA]</scope>
    <source>
        <strain evidence="9">DSM 19859</strain>
    </source>
</reference>
<proteinExistence type="predicted"/>
<reference evidence="8" key="1">
    <citation type="submission" date="2016-11" db="EMBL/GenBank/DDBJ databases">
        <authorList>
            <person name="Jaros S."/>
            <person name="Januszkiewicz K."/>
            <person name="Wedrychowicz H."/>
        </authorList>
    </citation>
    <scope>NUCLEOTIDE SEQUENCE [LARGE SCALE GENOMIC DNA]</scope>
    <source>
        <strain evidence="8">DSM 19859</strain>
    </source>
</reference>
<feature type="transmembrane region" description="Helical" evidence="5">
    <location>
        <begin position="98"/>
        <end position="114"/>
    </location>
</feature>
<evidence type="ECO:0000313" key="8">
    <source>
        <dbReference type="EMBL" id="SHI16737.1"/>
    </source>
</evidence>